<proteinExistence type="inferred from homology"/>
<dbReference type="Pfam" id="PF02538">
    <property type="entry name" value="Hydantoinase_B"/>
    <property type="match status" value="1"/>
</dbReference>
<organism evidence="6 7">
    <name type="scientific">Roseateles amylovorans</name>
    <dbReference type="NCBI Taxonomy" id="2978473"/>
    <lineage>
        <taxon>Bacteria</taxon>
        <taxon>Pseudomonadati</taxon>
        <taxon>Pseudomonadota</taxon>
        <taxon>Betaproteobacteria</taxon>
        <taxon>Burkholderiales</taxon>
        <taxon>Sphaerotilaceae</taxon>
        <taxon>Roseateles</taxon>
    </lineage>
</organism>
<dbReference type="Pfam" id="PF05378">
    <property type="entry name" value="Hydant_A_N"/>
    <property type="match status" value="1"/>
</dbReference>
<dbReference type="EMBL" id="CP104562">
    <property type="protein sequence ID" value="UXH78788.1"/>
    <property type="molecule type" value="Genomic_DNA"/>
</dbReference>
<comment type="similarity">
    <text evidence="1">Belongs to the oxoprolinase family.</text>
</comment>
<feature type="domain" description="Acetophenone carboxylase-like C-terminal" evidence="5">
    <location>
        <begin position="669"/>
        <end position="708"/>
    </location>
</feature>
<evidence type="ECO:0000259" key="2">
    <source>
        <dbReference type="Pfam" id="PF01968"/>
    </source>
</evidence>
<evidence type="ECO:0000313" key="7">
    <source>
        <dbReference type="Proteomes" id="UP001064933"/>
    </source>
</evidence>
<dbReference type="PANTHER" id="PTHR11365">
    <property type="entry name" value="5-OXOPROLINASE RELATED"/>
    <property type="match status" value="1"/>
</dbReference>
<evidence type="ECO:0000259" key="5">
    <source>
        <dbReference type="Pfam" id="PF19278"/>
    </source>
</evidence>
<accession>A0ABY6B0V0</accession>
<dbReference type="InterPro" id="IPR049517">
    <property type="entry name" value="ACX-like_C"/>
</dbReference>
<sequence length="1244" mass="132561">MQRPAPSSPARLPDRWQFWIDRGGTFTDLVGRAPDGELHTLKLLSENPEHYRDAAVEGIRRLLGLPAGALITADQVECVKMGTTVATNALLERRGDRTLLVTTRGFRDALRIATQARPRLFERHIQLPELLYERVIEADERVDAQGEVIVALDEAALRADLQTAFDAGLRSCAIVFLHGWRAPAHEAAAKRLAAAIGFSQISVSHEVSPLMKLIPRGDTTVVDAYLSPILRRYVDQVASQMPGVRLFFMQSSGGLTEAHRFQGKDAILSGPAGGIVGMVRTAQSAGHERVIGFDMGGTSTDVSHFAGEFERAFDTEVAGVRMRAPMMSIHTVAAGGGSVIAFDGARLRVGPASAGANPGPASYRRGGPLATTDANVMLGRIQPDHFPKVFGPGADQPLDREVVQQRFGELAAAMAAAGKPITPEEAAAGALQIAVGAMANAIKRISVARGYDVTGYTLQCFGGAGGQAACLVADALGMTRILAHPLAGVLSAYGMGLADQIAMREASVERLLDDAGLAATRQAASVLARQAAEELAAQGVPAHLLRTVARVQVRYQGTDTALSCLLPEALNEPVAPNEPDEPDEALARSTPASQAAIAAIRGDFEQAYRQRFAFLMPGRALVIEAVSVECLAAGAELVERERAAPSTPHRPEPLDRVRMYCLADDQPAGWREAELHQRESLQPGACIEGPAVIAERNATTVVDAGWQAEVQPGGELLLTRIRARSSGRALGTEADPVVLEVFNNLFMNIAEQMGLRLQNTAYSVNIKERLDFSCALFDRDGQLIANAPHMPVHLGSMSESIRSVIHRNPVMRPGDVFVLNDPYHGGTHLPDITVVTPVFLDQEQVPGFFVASRGHHADIGGITPGSMPPFSREIGEEGVLIDNFKLVEQGHLREQELLALLQGGPHPSRNPAQNLADLRAQVAANEKGVQELQAMVAQFGRATVDAYMGHVQDNAEASVRRVISVLKDGEFVLPLDNGARIQVAVRVNAAERRATVDFTGTSEQQPNNFNAPKSITMAAVLYVFRTLVDDAIPLNAGCLKPIEVIVPEGSMLNPRPPAAVVAGNVETSQCVTNAIYGALGVMAAGPCTMNNFTFGDARHQYYETLSGGSGAGPGFDGTSVVQTHMTNSRLTDPEVLEFRFPVRLDSYAIRTGSAGAGRWHGGEGGERRVRFLVPMTASILSNGRTLGAFGLAGGGPGAVGENRVERADGRIETLGHIGQVEMAPGDVFVIRTPGGGGYGPIGDH</sequence>
<dbReference type="InterPro" id="IPR008040">
    <property type="entry name" value="Hydant_A_N"/>
</dbReference>
<dbReference type="InterPro" id="IPR003692">
    <property type="entry name" value="Hydantoinase_B"/>
</dbReference>
<evidence type="ECO:0000313" key="6">
    <source>
        <dbReference type="EMBL" id="UXH78788.1"/>
    </source>
</evidence>
<name>A0ABY6B0V0_9BURK</name>
<gene>
    <name evidence="6" type="ORF">N4261_02280</name>
</gene>
<feature type="domain" description="Hydantoinase B/oxoprolinase" evidence="3">
    <location>
        <begin position="735"/>
        <end position="1240"/>
    </location>
</feature>
<dbReference type="InterPro" id="IPR002821">
    <property type="entry name" value="Hydantoinase_A"/>
</dbReference>
<evidence type="ECO:0000256" key="1">
    <source>
        <dbReference type="ARBA" id="ARBA00010403"/>
    </source>
</evidence>
<feature type="domain" description="Hydantoinase/oxoprolinase N-terminal" evidence="4">
    <location>
        <begin position="18"/>
        <end position="195"/>
    </location>
</feature>
<dbReference type="Pfam" id="PF19278">
    <property type="entry name" value="Hydant_A_C"/>
    <property type="match status" value="1"/>
</dbReference>
<reference evidence="6" key="1">
    <citation type="submission" date="2022-10" db="EMBL/GenBank/DDBJ databases">
        <title>Characterization and whole genome sequencing of a new Roseateles species, isolated from fresh water.</title>
        <authorList>
            <person name="Guliayeva D.Y."/>
            <person name="Akhremchuk A.E."/>
            <person name="Sikolenko M.A."/>
            <person name="Valentovich L.N."/>
            <person name="Sidarenka A.V."/>
        </authorList>
    </citation>
    <scope>NUCLEOTIDE SEQUENCE</scope>
    <source>
        <strain evidence="6">BIM B-1768</strain>
    </source>
</reference>
<evidence type="ECO:0000259" key="4">
    <source>
        <dbReference type="Pfam" id="PF05378"/>
    </source>
</evidence>
<keyword evidence="7" id="KW-1185">Reference proteome</keyword>
<feature type="domain" description="Hydantoinase A/oxoprolinase" evidence="2">
    <location>
        <begin position="216"/>
        <end position="502"/>
    </location>
</feature>
<dbReference type="Pfam" id="PF01968">
    <property type="entry name" value="Hydantoinase_A"/>
    <property type="match status" value="1"/>
</dbReference>
<dbReference type="InterPro" id="IPR045079">
    <property type="entry name" value="Oxoprolinase-like"/>
</dbReference>
<dbReference type="RefSeq" id="WP_261758619.1">
    <property type="nucleotide sequence ID" value="NZ_CP104562.2"/>
</dbReference>
<protein>
    <submittedName>
        <fullName evidence="6">Hydantoinase B/oxoprolinase family protein</fullName>
    </submittedName>
</protein>
<evidence type="ECO:0000259" key="3">
    <source>
        <dbReference type="Pfam" id="PF02538"/>
    </source>
</evidence>
<dbReference type="PANTHER" id="PTHR11365:SF23">
    <property type="entry name" value="HYPOTHETICAL 5-OXOPROLINASE (EUROFUNG)-RELATED"/>
    <property type="match status" value="1"/>
</dbReference>
<dbReference type="Proteomes" id="UP001064933">
    <property type="component" value="Chromosome"/>
</dbReference>